<organism evidence="3 4">
    <name type="scientific">Saccharothrix ecbatanensis</name>
    <dbReference type="NCBI Taxonomy" id="1105145"/>
    <lineage>
        <taxon>Bacteria</taxon>
        <taxon>Bacillati</taxon>
        <taxon>Actinomycetota</taxon>
        <taxon>Actinomycetes</taxon>
        <taxon>Pseudonocardiales</taxon>
        <taxon>Pseudonocardiaceae</taxon>
        <taxon>Saccharothrix</taxon>
    </lineage>
</organism>
<evidence type="ECO:0000313" key="4">
    <source>
        <dbReference type="Proteomes" id="UP000552097"/>
    </source>
</evidence>
<protein>
    <submittedName>
        <fullName evidence="3">Streptomycin 3'-adenylyltransferase</fullName>
        <ecNumber evidence="3">2.7.7.47</ecNumber>
    </submittedName>
</protein>
<dbReference type="CDD" id="cd05403">
    <property type="entry name" value="NT_KNTase_like"/>
    <property type="match status" value="1"/>
</dbReference>
<sequence length="250" mass="26588">MDALSEHYGRNVASAMATVFGPDLVGVYLHGSAVLGGFDARRSDIDILAVCEGPTSAAERSAAVERLSDRHLPCPAHGLELSIVTLPVARHPTAQPAFELHMTTAPEGSKVVDGHGHDGDPDLVLHFAVCRSAGRALGPGPVAAAVFAPVADDLVVAQLVTELRWSVEHASGEYAVLNACRAWRFAVDGALVSKIDGGRWALDRVPGPDRELIRTALDRQRCVLAAELDPDAVRRFIRRALAHLTDTSSC</sequence>
<comment type="caution">
    <text evidence="3">The sequence shown here is derived from an EMBL/GenBank/DDBJ whole genome shotgun (WGS) entry which is preliminary data.</text>
</comment>
<keyword evidence="4" id="KW-1185">Reference proteome</keyword>
<evidence type="ECO:0000313" key="3">
    <source>
        <dbReference type="EMBL" id="MBB5802391.1"/>
    </source>
</evidence>
<feature type="domain" description="Adenylyltransferase AadA C-terminal" evidence="2">
    <location>
        <begin position="160"/>
        <end position="240"/>
    </location>
</feature>
<dbReference type="Pfam" id="PF13427">
    <property type="entry name" value="AadA_C"/>
    <property type="match status" value="1"/>
</dbReference>
<dbReference type="AlphaFoldDB" id="A0A7W9M009"/>
<name>A0A7W9M009_9PSEU</name>
<dbReference type="Proteomes" id="UP000552097">
    <property type="component" value="Unassembled WGS sequence"/>
</dbReference>
<accession>A0A7W9M009</accession>
<dbReference type="GO" id="GO:0009012">
    <property type="term" value="F:aminoglycoside 3''-adenylyltransferase activity"/>
    <property type="evidence" value="ECO:0007669"/>
    <property type="project" value="UniProtKB-EC"/>
</dbReference>
<proteinExistence type="predicted"/>
<dbReference type="Gene3D" id="3.30.460.10">
    <property type="entry name" value="Beta Polymerase, domain 2"/>
    <property type="match status" value="1"/>
</dbReference>
<dbReference type="SUPFAM" id="SSF81301">
    <property type="entry name" value="Nucleotidyltransferase"/>
    <property type="match status" value="1"/>
</dbReference>
<evidence type="ECO:0000256" key="1">
    <source>
        <dbReference type="ARBA" id="ARBA00022679"/>
    </source>
</evidence>
<reference evidence="3 4" key="1">
    <citation type="submission" date="2020-08" db="EMBL/GenBank/DDBJ databases">
        <title>Sequencing the genomes of 1000 actinobacteria strains.</title>
        <authorList>
            <person name="Klenk H.-P."/>
        </authorList>
    </citation>
    <scope>NUCLEOTIDE SEQUENCE [LARGE SCALE GENOMIC DNA]</scope>
    <source>
        <strain evidence="3 4">DSM 45486</strain>
    </source>
</reference>
<keyword evidence="3" id="KW-0548">Nucleotidyltransferase</keyword>
<dbReference type="EMBL" id="JACHMO010000001">
    <property type="protein sequence ID" value="MBB5802391.1"/>
    <property type="molecule type" value="Genomic_DNA"/>
</dbReference>
<gene>
    <name evidence="3" type="ORF">F4560_002159</name>
</gene>
<keyword evidence="1 3" id="KW-0808">Transferase</keyword>
<evidence type="ECO:0000259" key="2">
    <source>
        <dbReference type="Pfam" id="PF13427"/>
    </source>
</evidence>
<dbReference type="EC" id="2.7.7.47" evidence="3"/>
<dbReference type="RefSeq" id="WP_184919060.1">
    <property type="nucleotide sequence ID" value="NZ_JACHMO010000001.1"/>
</dbReference>
<dbReference type="InterPro" id="IPR043519">
    <property type="entry name" value="NT_sf"/>
</dbReference>
<dbReference type="InterPro" id="IPR025184">
    <property type="entry name" value="AadA_C"/>
</dbReference>